<protein>
    <recommendedName>
        <fullName evidence="3">Lipoprotein</fullName>
    </recommendedName>
</protein>
<name>A0A1G8CE53_9BACI</name>
<dbReference type="AlphaFoldDB" id="A0A1G8CE53"/>
<reference evidence="1 2" key="1">
    <citation type="submission" date="2016-10" db="EMBL/GenBank/DDBJ databases">
        <authorList>
            <person name="de Groot N.N."/>
        </authorList>
    </citation>
    <scope>NUCLEOTIDE SEQUENCE [LARGE SCALE GENOMIC DNA]</scope>
    <source>
        <strain evidence="2">P4B,CCM 7963,CECT 7998,DSM 25260,IBRC-M 10614,KCTC 13821</strain>
    </source>
</reference>
<evidence type="ECO:0008006" key="3">
    <source>
        <dbReference type="Google" id="ProtNLM"/>
    </source>
</evidence>
<dbReference type="RefSeq" id="WP_091579843.1">
    <property type="nucleotide sequence ID" value="NZ_FNDU01000001.1"/>
</dbReference>
<evidence type="ECO:0000313" key="2">
    <source>
        <dbReference type="Proteomes" id="UP000199017"/>
    </source>
</evidence>
<proteinExistence type="predicted"/>
<organism evidence="1 2">
    <name type="scientific">Alteribacillus bidgolensis</name>
    <dbReference type="NCBI Taxonomy" id="930129"/>
    <lineage>
        <taxon>Bacteria</taxon>
        <taxon>Bacillati</taxon>
        <taxon>Bacillota</taxon>
        <taxon>Bacilli</taxon>
        <taxon>Bacillales</taxon>
        <taxon>Bacillaceae</taxon>
        <taxon>Alteribacillus</taxon>
    </lineage>
</organism>
<evidence type="ECO:0000313" key="1">
    <source>
        <dbReference type="EMBL" id="SDH43483.1"/>
    </source>
</evidence>
<dbReference type="OrthoDB" id="9946390at2"/>
<dbReference type="EMBL" id="FNDU01000001">
    <property type="protein sequence ID" value="SDH43483.1"/>
    <property type="molecule type" value="Genomic_DNA"/>
</dbReference>
<dbReference type="Proteomes" id="UP000199017">
    <property type="component" value="Unassembled WGS sequence"/>
</dbReference>
<gene>
    <name evidence="1" type="ORF">SAMN05216352_101281</name>
</gene>
<accession>A0A1G8CE53</accession>
<dbReference type="PROSITE" id="PS51257">
    <property type="entry name" value="PROKAR_LIPOPROTEIN"/>
    <property type="match status" value="1"/>
</dbReference>
<keyword evidence="2" id="KW-1185">Reference proteome</keyword>
<sequence length="167" mass="19595">MKKAISYLICCFLISGCNPVQKEQSENTELKTEPSSYEQKKDYQVNDKLKNAANEYEDYLTYFHRSLRQVADEVQRNDINEYWVQKQLNQMLKKTDDITSDVPNAFEPLKEVQLSAAYELKMAKTNASDCFKSNNHCQEMQTHLNNLFYVDKTMDETYKDILFDNGL</sequence>